<dbReference type="AlphaFoldDB" id="A0A4Q5LWN4"/>
<sequence>MRHGNKTNHLGRTHSHRDALLKNLAISLIQYKRIETTLAKAKELRKYVEPLITKAKNDTTHSRRTVFSYLQDKESIKTLFGEIAEKVASRNGGYTRIIKLGSRFGDNAEVALIELVDYNEALLTAVEEKTTKTRRSRRGGKKSEGTAETTATPVAAVDESSAEVVEDETPVAVAEAEPATEKVADTTPAQDETPASEEDKKEA</sequence>
<feature type="compositionally biased region" description="Acidic residues" evidence="6">
    <location>
        <begin position="160"/>
        <end position="169"/>
    </location>
</feature>
<feature type="region of interest" description="Disordered" evidence="6">
    <location>
        <begin position="129"/>
        <end position="203"/>
    </location>
</feature>
<dbReference type="EMBL" id="SEWF01000034">
    <property type="protein sequence ID" value="RYU93957.1"/>
    <property type="molecule type" value="Genomic_DNA"/>
</dbReference>
<reference evidence="7 8" key="1">
    <citation type="submission" date="2019-02" db="EMBL/GenBank/DDBJ databases">
        <title>Bacterial novel species Emticicia sp. 17J42-9 isolated from soil.</title>
        <authorList>
            <person name="Jung H.-Y."/>
        </authorList>
    </citation>
    <scope>NUCLEOTIDE SEQUENCE [LARGE SCALE GENOMIC DNA]</scope>
    <source>
        <strain evidence="7 8">17J42-9</strain>
    </source>
</reference>
<evidence type="ECO:0000313" key="8">
    <source>
        <dbReference type="Proteomes" id="UP000293162"/>
    </source>
</evidence>
<keyword evidence="3 4" id="KW-0687">Ribonucleoprotein</keyword>
<dbReference type="SUPFAM" id="SSF64263">
    <property type="entry name" value="Prokaryotic ribosomal protein L17"/>
    <property type="match status" value="1"/>
</dbReference>
<gene>
    <name evidence="4" type="primary">rplQ</name>
    <name evidence="7" type="ORF">EWM59_19550</name>
</gene>
<evidence type="ECO:0000256" key="6">
    <source>
        <dbReference type="SAM" id="MobiDB-lite"/>
    </source>
</evidence>
<evidence type="ECO:0000313" key="7">
    <source>
        <dbReference type="EMBL" id="RYU93957.1"/>
    </source>
</evidence>
<dbReference type="HAMAP" id="MF_01368">
    <property type="entry name" value="Ribosomal_bL17"/>
    <property type="match status" value="1"/>
</dbReference>
<dbReference type="OrthoDB" id="9809073at2"/>
<keyword evidence="8" id="KW-1185">Reference proteome</keyword>
<evidence type="ECO:0000256" key="4">
    <source>
        <dbReference type="HAMAP-Rule" id="MF_01368"/>
    </source>
</evidence>
<dbReference type="InterPro" id="IPR036373">
    <property type="entry name" value="Ribosomal_bL17_sf"/>
</dbReference>
<name>A0A4Q5LWN4_9BACT</name>
<dbReference type="GO" id="GO:0006412">
    <property type="term" value="P:translation"/>
    <property type="evidence" value="ECO:0007669"/>
    <property type="project" value="UniProtKB-UniRule"/>
</dbReference>
<feature type="compositionally biased region" description="Low complexity" evidence="6">
    <location>
        <begin position="146"/>
        <end position="159"/>
    </location>
</feature>
<dbReference type="Proteomes" id="UP000293162">
    <property type="component" value="Unassembled WGS sequence"/>
</dbReference>
<dbReference type="Pfam" id="PF01196">
    <property type="entry name" value="Ribosomal_L17"/>
    <property type="match status" value="1"/>
</dbReference>
<dbReference type="Gene3D" id="3.90.1030.10">
    <property type="entry name" value="Ribosomal protein L17"/>
    <property type="match status" value="1"/>
</dbReference>
<dbReference type="GO" id="GO:0003735">
    <property type="term" value="F:structural constituent of ribosome"/>
    <property type="evidence" value="ECO:0007669"/>
    <property type="project" value="InterPro"/>
</dbReference>
<dbReference type="PROSITE" id="PS01167">
    <property type="entry name" value="RIBOSOMAL_L17"/>
    <property type="match status" value="1"/>
</dbReference>
<keyword evidence="2 4" id="KW-0689">Ribosomal protein</keyword>
<evidence type="ECO:0000256" key="5">
    <source>
        <dbReference type="RuleBase" id="RU000660"/>
    </source>
</evidence>
<dbReference type="FunFam" id="3.90.1030.10:FF:000001">
    <property type="entry name" value="50S ribosomal protein L17"/>
    <property type="match status" value="1"/>
</dbReference>
<dbReference type="GO" id="GO:0022625">
    <property type="term" value="C:cytosolic large ribosomal subunit"/>
    <property type="evidence" value="ECO:0007669"/>
    <property type="project" value="TreeGrafter"/>
</dbReference>
<evidence type="ECO:0000256" key="3">
    <source>
        <dbReference type="ARBA" id="ARBA00023274"/>
    </source>
</evidence>
<dbReference type="NCBIfam" id="TIGR00059">
    <property type="entry name" value="L17"/>
    <property type="match status" value="1"/>
</dbReference>
<dbReference type="PANTHER" id="PTHR14413:SF16">
    <property type="entry name" value="LARGE RIBOSOMAL SUBUNIT PROTEIN BL17M"/>
    <property type="match status" value="1"/>
</dbReference>
<comment type="similarity">
    <text evidence="1 4 5">Belongs to the bacterial ribosomal protein bL17 family.</text>
</comment>
<comment type="caution">
    <text evidence="7">The sequence shown here is derived from an EMBL/GenBank/DDBJ whole genome shotgun (WGS) entry which is preliminary data.</text>
</comment>
<dbReference type="RefSeq" id="WP_130022937.1">
    <property type="nucleotide sequence ID" value="NZ_SEWF01000034.1"/>
</dbReference>
<accession>A0A4Q5LWN4</accession>
<dbReference type="InterPro" id="IPR000456">
    <property type="entry name" value="Ribosomal_bL17"/>
</dbReference>
<dbReference type="InterPro" id="IPR047859">
    <property type="entry name" value="Ribosomal_bL17_CS"/>
</dbReference>
<dbReference type="PANTHER" id="PTHR14413">
    <property type="entry name" value="RIBOSOMAL PROTEIN L17"/>
    <property type="match status" value="1"/>
</dbReference>
<organism evidence="7 8">
    <name type="scientific">Emticicia agri</name>
    <dbReference type="NCBI Taxonomy" id="2492393"/>
    <lineage>
        <taxon>Bacteria</taxon>
        <taxon>Pseudomonadati</taxon>
        <taxon>Bacteroidota</taxon>
        <taxon>Cytophagia</taxon>
        <taxon>Cytophagales</taxon>
        <taxon>Leadbetterellaceae</taxon>
        <taxon>Emticicia</taxon>
    </lineage>
</organism>
<proteinExistence type="inferred from homology"/>
<evidence type="ECO:0000256" key="2">
    <source>
        <dbReference type="ARBA" id="ARBA00022980"/>
    </source>
</evidence>
<protein>
    <recommendedName>
        <fullName evidence="4">Large ribosomal subunit protein bL17</fullName>
    </recommendedName>
</protein>
<comment type="subunit">
    <text evidence="4">Part of the 50S ribosomal subunit. Contacts protein L32.</text>
</comment>
<evidence type="ECO:0000256" key="1">
    <source>
        <dbReference type="ARBA" id="ARBA00008777"/>
    </source>
</evidence>